<dbReference type="AlphaFoldDB" id="A0A381PBJ1"/>
<proteinExistence type="predicted"/>
<evidence type="ECO:0000313" key="1">
    <source>
        <dbReference type="EMBL" id="SUZ64345.1"/>
    </source>
</evidence>
<name>A0A381PBJ1_9ZZZZ</name>
<accession>A0A381PBJ1</accession>
<organism evidence="1">
    <name type="scientific">marine metagenome</name>
    <dbReference type="NCBI Taxonomy" id="408172"/>
    <lineage>
        <taxon>unclassified sequences</taxon>
        <taxon>metagenomes</taxon>
        <taxon>ecological metagenomes</taxon>
    </lineage>
</organism>
<sequence length="41" mass="4838">MQHSDKHTTKSENLFTNKDNFRFAVPKIIMLRFVTCTGNYC</sequence>
<reference evidence="1" key="1">
    <citation type="submission" date="2018-05" db="EMBL/GenBank/DDBJ databases">
        <authorList>
            <person name="Lanie J.A."/>
            <person name="Ng W.-L."/>
            <person name="Kazmierczak K.M."/>
            <person name="Andrzejewski T.M."/>
            <person name="Davidsen T.M."/>
            <person name="Wayne K.J."/>
            <person name="Tettelin H."/>
            <person name="Glass J.I."/>
            <person name="Rusch D."/>
            <person name="Podicherti R."/>
            <person name="Tsui H.-C.T."/>
            <person name="Winkler M.E."/>
        </authorList>
    </citation>
    <scope>NUCLEOTIDE SEQUENCE</scope>
</reference>
<protein>
    <submittedName>
        <fullName evidence="1">Uncharacterized protein</fullName>
    </submittedName>
</protein>
<gene>
    <name evidence="1" type="ORF">METZ01_LOCUS17199</name>
</gene>
<dbReference type="EMBL" id="UINC01000931">
    <property type="protein sequence ID" value="SUZ64345.1"/>
    <property type="molecule type" value="Genomic_DNA"/>
</dbReference>